<feature type="domain" description="HNH nuclease" evidence="1">
    <location>
        <begin position="28"/>
        <end position="69"/>
    </location>
</feature>
<evidence type="ECO:0000313" key="2">
    <source>
        <dbReference type="EMBL" id="AEZ65089.1"/>
    </source>
</evidence>
<sequence>MGECIEHTQVGDLFGYANTRRGGRPMKMHRAVFLDVHGYLPEVVRHTCDNPRCINPEHLLAGTQKDNMRDCVERGRRTPPPRHNKLSQEQVLEIRRGTTPAKDLAERFGVSKVTIYNVRKLKRGYYHG</sequence>
<dbReference type="KEGG" id="vg:14012087"/>
<name>H6VUA1_BPPKT</name>
<dbReference type="SUPFAM" id="SSF54060">
    <property type="entry name" value="His-Me finger endonucleases"/>
    <property type="match status" value="1"/>
</dbReference>
<keyword evidence="2" id="KW-0540">Nuclease</keyword>
<dbReference type="InterPro" id="IPR044930">
    <property type="entry name" value="Homing_endonuclease_His-Me"/>
</dbReference>
<keyword evidence="2" id="KW-0255">Endonuclease</keyword>
<dbReference type="InterPro" id="IPR003615">
    <property type="entry name" value="HNH_nuc"/>
</dbReference>
<organism evidence="2 3">
    <name type="scientific">Escherichia phage phiKT</name>
    <dbReference type="NCBI Taxonomy" id="1141519"/>
    <lineage>
        <taxon>Viruses</taxon>
        <taxon>Duplodnaviria</taxon>
        <taxon>Heunggongvirae</taxon>
        <taxon>Uroviricota</taxon>
        <taxon>Caudoviricetes</taxon>
        <taxon>Autographivirales</taxon>
        <taxon>Autonotataviridae</taxon>
        <taxon>Ermolevavirus</taxon>
        <taxon>Ermolevavirus PhiKT</taxon>
    </lineage>
</organism>
<evidence type="ECO:0000259" key="1">
    <source>
        <dbReference type="Pfam" id="PF13392"/>
    </source>
</evidence>
<accession>H6VUA1</accession>
<dbReference type="Gene3D" id="3.90.75.10">
    <property type="entry name" value="Homing Intron 3 (I-ppo) Encoded Endonuclease, Chain A"/>
    <property type="match status" value="1"/>
</dbReference>
<evidence type="ECO:0000313" key="3">
    <source>
        <dbReference type="Proteomes" id="UP000009054"/>
    </source>
</evidence>
<keyword evidence="2" id="KW-0378">Hydrolase</keyword>
<dbReference type="GeneID" id="14012087"/>
<dbReference type="InterPro" id="IPR044925">
    <property type="entry name" value="His-Me_finger_sf"/>
</dbReference>
<dbReference type="Pfam" id="PF13392">
    <property type="entry name" value="HNH_3"/>
    <property type="match status" value="1"/>
</dbReference>
<dbReference type="Proteomes" id="UP000009054">
    <property type="component" value="Segment"/>
</dbReference>
<dbReference type="OrthoDB" id="21336at10239"/>
<proteinExistence type="predicted"/>
<dbReference type="GO" id="GO:0004519">
    <property type="term" value="F:endonuclease activity"/>
    <property type="evidence" value="ECO:0007669"/>
    <property type="project" value="UniProtKB-KW"/>
</dbReference>
<dbReference type="RefSeq" id="YP_007006589.1">
    <property type="nucleotide sequence ID" value="NC_019520.1"/>
</dbReference>
<reference evidence="2 3" key="1">
    <citation type="submission" date="2011-10" db="EMBL/GenBank/DDBJ databases">
        <authorList>
            <person name="Tarasyan K.K."/>
            <person name="Kulikov E.E."/>
            <person name="Letarov A.V."/>
        </authorList>
    </citation>
    <scope>NUCLEOTIDE SEQUENCE [LARGE SCALE GENOMIC DNA]</scope>
</reference>
<protein>
    <submittedName>
        <fullName evidence="2">HNH endonuclease</fullName>
    </submittedName>
</protein>
<gene>
    <name evidence="2" type="ORF">phiKT_0006</name>
</gene>
<organismHost>
    <name type="scientific">Escherichia coli</name>
    <dbReference type="NCBI Taxonomy" id="562"/>
</organismHost>
<keyword evidence="3" id="KW-1185">Reference proteome</keyword>
<dbReference type="EMBL" id="JN882298">
    <property type="protein sequence ID" value="AEZ65089.1"/>
    <property type="molecule type" value="Genomic_DNA"/>
</dbReference>